<dbReference type="EMBL" id="KN834798">
    <property type="protein sequence ID" value="KIK56361.1"/>
    <property type="molecule type" value="Genomic_DNA"/>
</dbReference>
<organism evidence="1 2">
    <name type="scientific">Collybiopsis luxurians FD-317 M1</name>
    <dbReference type="NCBI Taxonomy" id="944289"/>
    <lineage>
        <taxon>Eukaryota</taxon>
        <taxon>Fungi</taxon>
        <taxon>Dikarya</taxon>
        <taxon>Basidiomycota</taxon>
        <taxon>Agaricomycotina</taxon>
        <taxon>Agaricomycetes</taxon>
        <taxon>Agaricomycetidae</taxon>
        <taxon>Agaricales</taxon>
        <taxon>Marasmiineae</taxon>
        <taxon>Omphalotaceae</taxon>
        <taxon>Collybiopsis</taxon>
        <taxon>Collybiopsis luxurians</taxon>
    </lineage>
</organism>
<gene>
    <name evidence="1" type="ORF">GYMLUDRAFT_818157</name>
</gene>
<name>A0A0D0BN22_9AGAR</name>
<keyword evidence="2" id="KW-1185">Reference proteome</keyword>
<sequence>MTEWVLRSSSLDMDLIIRSEYHRKNPSKIQKALYRQLCKSAVMQFSTKWRRLNLLFFWEAHDFFSHVLWLPALEELTFHVDEHDSVCPDILFTEFLHLQKLNFCLLGSPSSRCLQNLVPTTVVDLTLRGEYSEQGLTDDLMGGFLPLGKLQYLTRLEIDQGFGWFDPHALPATRLPALLDLSLRGSSNFLADLLGVLTLPSLQRLIVELANLSRWDYVDPRVGSALVQLQKRSRFSLTLLSMVGVLEELHLVESPQTAVTWPDFSAFLSVCSSIQELWVCSTGLTDAGRLMNVLRYNPEKTMLPHLKVFTVSRVSDSGRHFLNFICSRWWADNSQQKPVGVERLERLMFIGCELRPGTRKLLKECYKEVMEQRSDDAHGSISVELESYLHAFAFHSGKANKDHLFVYIVALRLGAQRIEQKVEAVQTAPSFALILDLFSSGLCLSSCYPKCNILTVILRDTLGPHVFLPCFVVATH</sequence>
<dbReference type="Gene3D" id="3.80.10.10">
    <property type="entry name" value="Ribonuclease Inhibitor"/>
    <property type="match status" value="1"/>
</dbReference>
<reference evidence="1 2" key="1">
    <citation type="submission" date="2014-04" db="EMBL/GenBank/DDBJ databases">
        <title>Evolutionary Origins and Diversification of the Mycorrhizal Mutualists.</title>
        <authorList>
            <consortium name="DOE Joint Genome Institute"/>
            <consortium name="Mycorrhizal Genomics Consortium"/>
            <person name="Kohler A."/>
            <person name="Kuo A."/>
            <person name="Nagy L.G."/>
            <person name="Floudas D."/>
            <person name="Copeland A."/>
            <person name="Barry K.W."/>
            <person name="Cichocki N."/>
            <person name="Veneault-Fourrey C."/>
            <person name="LaButti K."/>
            <person name="Lindquist E.A."/>
            <person name="Lipzen A."/>
            <person name="Lundell T."/>
            <person name="Morin E."/>
            <person name="Murat C."/>
            <person name="Riley R."/>
            <person name="Ohm R."/>
            <person name="Sun H."/>
            <person name="Tunlid A."/>
            <person name="Henrissat B."/>
            <person name="Grigoriev I.V."/>
            <person name="Hibbett D.S."/>
            <person name="Martin F."/>
        </authorList>
    </citation>
    <scope>NUCLEOTIDE SEQUENCE [LARGE SCALE GENOMIC DNA]</scope>
    <source>
        <strain evidence="1 2">FD-317 M1</strain>
    </source>
</reference>
<dbReference type="OrthoDB" id="2910560at2759"/>
<dbReference type="SUPFAM" id="SSF52047">
    <property type="entry name" value="RNI-like"/>
    <property type="match status" value="1"/>
</dbReference>
<dbReference type="InterPro" id="IPR032675">
    <property type="entry name" value="LRR_dom_sf"/>
</dbReference>
<accession>A0A0D0BN22</accession>
<proteinExistence type="predicted"/>
<dbReference type="Proteomes" id="UP000053593">
    <property type="component" value="Unassembled WGS sequence"/>
</dbReference>
<evidence type="ECO:0000313" key="1">
    <source>
        <dbReference type="EMBL" id="KIK56361.1"/>
    </source>
</evidence>
<dbReference type="AlphaFoldDB" id="A0A0D0BN22"/>
<evidence type="ECO:0000313" key="2">
    <source>
        <dbReference type="Proteomes" id="UP000053593"/>
    </source>
</evidence>
<protein>
    <submittedName>
        <fullName evidence="1">Uncharacterized protein</fullName>
    </submittedName>
</protein>
<dbReference type="HOGENOM" id="CLU_573706_0_0_1"/>